<dbReference type="InterPro" id="IPR013836">
    <property type="entry name" value="CD34/Podocalyxin"/>
</dbReference>
<evidence type="ECO:0000256" key="5">
    <source>
        <dbReference type="ARBA" id="ARBA00022989"/>
    </source>
</evidence>
<evidence type="ECO:0000256" key="6">
    <source>
        <dbReference type="ARBA" id="ARBA00023136"/>
    </source>
</evidence>
<dbReference type="CTD" id="50512"/>
<evidence type="ECO:0000256" key="3">
    <source>
        <dbReference type="ARBA" id="ARBA00022729"/>
    </source>
</evidence>
<dbReference type="OMA" id="RWQAFVN"/>
<accession>A0A674NH23</accession>
<feature type="region of interest" description="Disordered" evidence="8">
    <location>
        <begin position="187"/>
        <end position="208"/>
    </location>
</feature>
<evidence type="ECO:0000256" key="8">
    <source>
        <dbReference type="SAM" id="MobiDB-lite"/>
    </source>
</evidence>
<dbReference type="GeneID" id="105418311"/>
<dbReference type="OrthoDB" id="6352820at2759"/>
<feature type="region of interest" description="Disordered" evidence="8">
    <location>
        <begin position="241"/>
        <end position="290"/>
    </location>
</feature>
<keyword evidence="5 9" id="KW-1133">Transmembrane helix</keyword>
<evidence type="ECO:0008006" key="12">
    <source>
        <dbReference type="Google" id="ProtNLM"/>
    </source>
</evidence>
<evidence type="ECO:0000256" key="4">
    <source>
        <dbReference type="ARBA" id="ARBA00022889"/>
    </source>
</evidence>
<dbReference type="Proteomes" id="UP000005226">
    <property type="component" value="Chromosome 19"/>
</dbReference>
<keyword evidence="4" id="KW-0130">Cell adhesion</keyword>
<proteinExistence type="predicted"/>
<evidence type="ECO:0000256" key="2">
    <source>
        <dbReference type="ARBA" id="ARBA00022692"/>
    </source>
</evidence>
<dbReference type="GO" id="GO:0050901">
    <property type="term" value="P:leukocyte tethering or rolling"/>
    <property type="evidence" value="ECO:0007669"/>
    <property type="project" value="TreeGrafter"/>
</dbReference>
<protein>
    <recommendedName>
        <fullName evidence="12">Podocalyxin-like protein 2</fullName>
    </recommendedName>
</protein>
<keyword evidence="7" id="KW-0325">Glycoprotein</keyword>
<reference evidence="10 11" key="1">
    <citation type="journal article" date="2011" name="Genome Biol. Evol.">
        <title>Integration of the genetic map and genome assembly of fugu facilitates insights into distinct features of genome evolution in teleosts and mammals.</title>
        <authorList>
            <person name="Kai W."/>
            <person name="Kikuchi K."/>
            <person name="Tohari S."/>
            <person name="Chew A.K."/>
            <person name="Tay A."/>
            <person name="Fujiwara A."/>
            <person name="Hosoya S."/>
            <person name="Suetake H."/>
            <person name="Naruse K."/>
            <person name="Brenner S."/>
            <person name="Suzuki Y."/>
            <person name="Venkatesh B."/>
        </authorList>
    </citation>
    <scope>NUCLEOTIDE SEQUENCE [LARGE SCALE GENOMIC DNA]</scope>
</reference>
<comment type="subcellular location">
    <subcellularLocation>
        <location evidence="1">Membrane</location>
        <topology evidence="1">Single-pass type I membrane protein</topology>
    </subcellularLocation>
</comment>
<name>A0A674NH23_TAKRU</name>
<feature type="compositionally biased region" description="Basic and acidic residues" evidence="8">
    <location>
        <begin position="265"/>
        <end position="289"/>
    </location>
</feature>
<feature type="region of interest" description="Disordered" evidence="8">
    <location>
        <begin position="319"/>
        <end position="379"/>
    </location>
</feature>
<keyword evidence="3" id="KW-0732">Signal</keyword>
<feature type="region of interest" description="Disordered" evidence="8">
    <location>
        <begin position="398"/>
        <end position="419"/>
    </location>
</feature>
<reference evidence="10" key="2">
    <citation type="submission" date="2025-08" db="UniProtKB">
        <authorList>
            <consortium name="Ensembl"/>
        </authorList>
    </citation>
    <scope>IDENTIFICATION</scope>
</reference>
<feature type="region of interest" description="Disordered" evidence="8">
    <location>
        <begin position="640"/>
        <end position="663"/>
    </location>
</feature>
<evidence type="ECO:0000256" key="1">
    <source>
        <dbReference type="ARBA" id="ARBA00004479"/>
    </source>
</evidence>
<dbReference type="PANTHER" id="PTHR15594">
    <property type="entry name" value="PODOCALYXIN-LIKE PROTEIN 2"/>
    <property type="match status" value="1"/>
</dbReference>
<evidence type="ECO:0000256" key="7">
    <source>
        <dbReference type="ARBA" id="ARBA00023180"/>
    </source>
</evidence>
<keyword evidence="2 9" id="KW-0812">Transmembrane</keyword>
<feature type="compositionally biased region" description="Polar residues" evidence="8">
    <location>
        <begin position="359"/>
        <end position="368"/>
    </location>
</feature>
<dbReference type="RefSeq" id="XP_011615830.2">
    <property type="nucleotide sequence ID" value="XM_011617528.2"/>
</dbReference>
<dbReference type="PANTHER" id="PTHR15594:SF1">
    <property type="entry name" value="PODOCALYXIN-LIKE PROTEIN 2"/>
    <property type="match status" value="1"/>
</dbReference>
<feature type="transmembrane region" description="Helical" evidence="9">
    <location>
        <begin position="585"/>
        <end position="609"/>
    </location>
</feature>
<organism evidence="10 11">
    <name type="scientific">Takifugu rubripes</name>
    <name type="common">Japanese pufferfish</name>
    <name type="synonym">Fugu rubripes</name>
    <dbReference type="NCBI Taxonomy" id="31033"/>
    <lineage>
        <taxon>Eukaryota</taxon>
        <taxon>Metazoa</taxon>
        <taxon>Chordata</taxon>
        <taxon>Craniata</taxon>
        <taxon>Vertebrata</taxon>
        <taxon>Euteleostomi</taxon>
        <taxon>Actinopterygii</taxon>
        <taxon>Neopterygii</taxon>
        <taxon>Teleostei</taxon>
        <taxon>Neoteleostei</taxon>
        <taxon>Acanthomorphata</taxon>
        <taxon>Eupercaria</taxon>
        <taxon>Tetraodontiformes</taxon>
        <taxon>Tetradontoidea</taxon>
        <taxon>Tetraodontidae</taxon>
        <taxon>Takifugu</taxon>
    </lineage>
</organism>
<dbReference type="AlphaFoldDB" id="A0A674NH23"/>
<reference evidence="10" key="3">
    <citation type="submission" date="2025-09" db="UniProtKB">
        <authorList>
            <consortium name="Ensembl"/>
        </authorList>
    </citation>
    <scope>IDENTIFICATION</scope>
</reference>
<dbReference type="GeneTree" id="ENSGT00730000111323"/>
<gene>
    <name evidence="10" type="primary">podxl2</name>
</gene>
<evidence type="ECO:0000313" key="10">
    <source>
        <dbReference type="Ensembl" id="ENSTRUP00000073090.1"/>
    </source>
</evidence>
<sequence>MCNKTEAFLPGTSSQQCPLAATRWNSSRLALPPSALFSVGAAVRLQQSRFGTRPLRFGSPDPDGDTNHSSSTQTGTPTTAAPPRRLRLRAEEAEMLSTAACVLRVALAVTLLSTCEAFRWDSAKLLSPLGSPVGPLLQYEGSGQGQLIQDSSQLKPSQRLHRTKRHRQLVRTQPHLVHHMAVPEIEESSRADAGVKLSPVRQGAARTRVDEEMERMVHLGAPPGPEIYRGRPRTPEADKELLNGQEAEEESQEASGFNGSDLEGGESREPRGRQNERGAARGGRPREGGAGEVLDALEANQTAVDLDALIGYQRPFDPIASQRPGVPPPAELHGSAPEVSAEVDADLHPSSRGAARLSVRTSGSTSDAPTVAGATGTYETDTDTDFWRLQSYLQGIGLNGGSEEEEEGAPLTTHPSTTVSFTDTSWDQMAKVMPWPAQRSEVGGGGVTEIFLPGDHNEAQQVVCLTWTDLVERGYVVLNMTHNMNCEEFRVDQGVRLLKIMDQVFARRMKSPEGSWILYLSKPTHQQPQLLMNVASDRGVMNTNDVLTMLGEIRNILPEVGIQNFSAAVGCSFPTSQKRSDYSKLFVVLVVIGSVCTVIITSGSVYICWQRRLPATKTTFHADELRFVENGCHDNPTLDVASDGQHEMRKKKPDSNGLPGEGAVAREEANRWQVFVNQAVAEEQEEEDTHL</sequence>
<keyword evidence="11" id="KW-1185">Reference proteome</keyword>
<keyword evidence="6 9" id="KW-0472">Membrane</keyword>
<dbReference type="InParanoid" id="A0A674NH23"/>
<dbReference type="Pfam" id="PF06365">
    <property type="entry name" value="CD34_antigen"/>
    <property type="match status" value="1"/>
</dbReference>
<feature type="region of interest" description="Disordered" evidence="8">
    <location>
        <begin position="51"/>
        <end position="84"/>
    </location>
</feature>
<dbReference type="GO" id="GO:0005886">
    <property type="term" value="C:plasma membrane"/>
    <property type="evidence" value="ECO:0007669"/>
    <property type="project" value="UniProtKB-ARBA"/>
</dbReference>
<dbReference type="KEGG" id="tru:105418311"/>
<evidence type="ECO:0000313" key="11">
    <source>
        <dbReference type="Proteomes" id="UP000005226"/>
    </source>
</evidence>
<dbReference type="InterPro" id="IPR042397">
    <property type="entry name" value="PODXL2"/>
</dbReference>
<evidence type="ECO:0000256" key="9">
    <source>
        <dbReference type="SAM" id="Phobius"/>
    </source>
</evidence>
<dbReference type="Ensembl" id="ENSTRUT00000091688.1">
    <property type="protein sequence ID" value="ENSTRUP00000073090.1"/>
    <property type="gene ID" value="ENSTRUG00000029249.1"/>
</dbReference>